<evidence type="ECO:0000313" key="2">
    <source>
        <dbReference type="EMBL" id="MED6285341.1"/>
    </source>
</evidence>
<sequence length="118" mass="12756">MDPETQDPGTYHSTSRGPTVPNGPGPGKQPPGVSRHTPKHPAPDTKNHKYTSGQRHQPLTGRGADTQWGQPDPGGGPLLSGLETGRLPQHLNLDWRNIIQLFQPTPPPHTLQPLHATL</sequence>
<evidence type="ECO:0000313" key="3">
    <source>
        <dbReference type="Proteomes" id="UP001352852"/>
    </source>
</evidence>
<evidence type="ECO:0000256" key="1">
    <source>
        <dbReference type="SAM" id="MobiDB-lite"/>
    </source>
</evidence>
<comment type="caution">
    <text evidence="2">The sequence shown here is derived from an EMBL/GenBank/DDBJ whole genome shotgun (WGS) entry which is preliminary data.</text>
</comment>
<dbReference type="Proteomes" id="UP001352852">
    <property type="component" value="Unassembled WGS sequence"/>
</dbReference>
<reference evidence="2 3" key="1">
    <citation type="submission" date="2021-06" db="EMBL/GenBank/DDBJ databases">
        <authorList>
            <person name="Palmer J.M."/>
        </authorList>
    </citation>
    <scope>NUCLEOTIDE SEQUENCE [LARGE SCALE GENOMIC DNA]</scope>
    <source>
        <strain evidence="2 3">CL_MEX2019</strain>
        <tissue evidence="2">Muscle</tissue>
    </source>
</reference>
<organism evidence="2 3">
    <name type="scientific">Characodon lateralis</name>
    <dbReference type="NCBI Taxonomy" id="208331"/>
    <lineage>
        <taxon>Eukaryota</taxon>
        <taxon>Metazoa</taxon>
        <taxon>Chordata</taxon>
        <taxon>Craniata</taxon>
        <taxon>Vertebrata</taxon>
        <taxon>Euteleostomi</taxon>
        <taxon>Actinopterygii</taxon>
        <taxon>Neopterygii</taxon>
        <taxon>Teleostei</taxon>
        <taxon>Neoteleostei</taxon>
        <taxon>Acanthomorphata</taxon>
        <taxon>Ovalentaria</taxon>
        <taxon>Atherinomorphae</taxon>
        <taxon>Cyprinodontiformes</taxon>
        <taxon>Goodeidae</taxon>
        <taxon>Characodon</taxon>
    </lineage>
</organism>
<protein>
    <submittedName>
        <fullName evidence="2">Uncharacterized protein</fullName>
    </submittedName>
</protein>
<feature type="region of interest" description="Disordered" evidence="1">
    <location>
        <begin position="1"/>
        <end position="84"/>
    </location>
</feature>
<feature type="compositionally biased region" description="Polar residues" evidence="1">
    <location>
        <begin position="7"/>
        <end position="17"/>
    </location>
</feature>
<proteinExistence type="predicted"/>
<gene>
    <name evidence="2" type="ORF">CHARACLAT_028314</name>
</gene>
<name>A0ABU7EE90_9TELE</name>
<dbReference type="EMBL" id="JAHUTJ010052933">
    <property type="protein sequence ID" value="MED6285341.1"/>
    <property type="molecule type" value="Genomic_DNA"/>
</dbReference>
<keyword evidence="3" id="KW-1185">Reference proteome</keyword>
<accession>A0ABU7EE90</accession>